<dbReference type="KEGG" id="bmor:119629543"/>
<name>A0A8R2M212_BOMMO</name>
<dbReference type="GeneID" id="119629543"/>
<dbReference type="EnsemblMetazoa" id="XM_038015658.1">
    <property type="protein sequence ID" value="XP_037871586.1"/>
    <property type="gene ID" value="LOC119629543"/>
</dbReference>
<organism evidence="1 2">
    <name type="scientific">Bombyx mori</name>
    <name type="common">Silk moth</name>
    <dbReference type="NCBI Taxonomy" id="7091"/>
    <lineage>
        <taxon>Eukaryota</taxon>
        <taxon>Metazoa</taxon>
        <taxon>Ecdysozoa</taxon>
        <taxon>Arthropoda</taxon>
        <taxon>Hexapoda</taxon>
        <taxon>Insecta</taxon>
        <taxon>Pterygota</taxon>
        <taxon>Neoptera</taxon>
        <taxon>Endopterygota</taxon>
        <taxon>Lepidoptera</taxon>
        <taxon>Glossata</taxon>
        <taxon>Ditrysia</taxon>
        <taxon>Bombycoidea</taxon>
        <taxon>Bombycidae</taxon>
        <taxon>Bombycinae</taxon>
        <taxon>Bombyx</taxon>
    </lineage>
</organism>
<dbReference type="RefSeq" id="XP_037871586.1">
    <property type="nucleotide sequence ID" value="XM_038015658.1"/>
</dbReference>
<dbReference type="Proteomes" id="UP000005204">
    <property type="component" value="Unassembled WGS sequence"/>
</dbReference>
<accession>A0A8R2M212</accession>
<sequence length="397" mass="44956">MTQIVKCNACNIVIDEMLSYIQNKVSVIDEETLKIKRKNKGKEERDLVDIVNVFKSMEPDLFPIYVARDLDRLPPLVYDHFDCSKILKDLLKVQTEINDLKATYVTKNELSDLKTELLLLKNNSLTPSVSNVNTKRGGWMLDSDPVGLINMTNSSLSETNNINIGNESTKIGYENNSKQCKDISYKGTMRVDTKQNECESAVCQQSLLSKPVSDGELRVAGIKRPTHTSETPVPATATDCGPTNQLITTQLVKGSEPSDNDNDNGWQRVSKRRKPMKYRYIGKAGSCRDNEGKFKAVDKKVAIFITKIHKDTTENDIIDYVYRKTQETIILEKISFAFESDYKAYKFHVLEHKSSIFLDSNLWPQGIIFRKFVNFKGKKQKNTNGDINAVIGTNTSQ</sequence>
<keyword evidence="2" id="KW-1185">Reference proteome</keyword>
<proteinExistence type="predicted"/>
<protein>
    <recommendedName>
        <fullName evidence="3">Mutant cadherin</fullName>
    </recommendedName>
</protein>
<evidence type="ECO:0000313" key="2">
    <source>
        <dbReference type="Proteomes" id="UP000005204"/>
    </source>
</evidence>
<evidence type="ECO:0008006" key="3">
    <source>
        <dbReference type="Google" id="ProtNLM"/>
    </source>
</evidence>
<reference evidence="1" key="2">
    <citation type="submission" date="2022-06" db="UniProtKB">
        <authorList>
            <consortium name="EnsemblMetazoa"/>
        </authorList>
    </citation>
    <scope>IDENTIFICATION</scope>
    <source>
        <strain evidence="1">p50T (Dazao)</strain>
    </source>
</reference>
<reference evidence="2" key="1">
    <citation type="journal article" date="2008" name="Insect Biochem. Mol. Biol.">
        <title>The genome of a lepidopteran model insect, the silkworm Bombyx mori.</title>
        <authorList>
            <consortium name="International Silkworm Genome Consortium"/>
        </authorList>
    </citation>
    <scope>NUCLEOTIDE SEQUENCE [LARGE SCALE GENOMIC DNA]</scope>
    <source>
        <strain evidence="2">p50T</strain>
    </source>
</reference>
<evidence type="ECO:0000313" key="1">
    <source>
        <dbReference type="EnsemblMetazoa" id="XP_037871586.1"/>
    </source>
</evidence>
<dbReference type="AlphaFoldDB" id="A0A8R2M212"/>